<feature type="domain" description="Tyr recombinase" evidence="2">
    <location>
        <begin position="7"/>
        <end position="186"/>
    </location>
</feature>
<evidence type="ECO:0000256" key="1">
    <source>
        <dbReference type="ARBA" id="ARBA00023172"/>
    </source>
</evidence>
<keyword evidence="3" id="KW-0614">Plasmid</keyword>
<dbReference type="GO" id="GO:0015074">
    <property type="term" value="P:DNA integration"/>
    <property type="evidence" value="ECO:0007669"/>
    <property type="project" value="InterPro"/>
</dbReference>
<proteinExistence type="predicted"/>
<geneLocation type="plasmid" evidence="3">
    <name>pPH1-2</name>
</geneLocation>
<protein>
    <submittedName>
        <fullName evidence="3">Prophage LambdaSa2 site-specific recombinase</fullName>
    </submittedName>
</protein>
<evidence type="ECO:0000259" key="2">
    <source>
        <dbReference type="PROSITE" id="PS51898"/>
    </source>
</evidence>
<dbReference type="Pfam" id="PF00589">
    <property type="entry name" value="Phage_integrase"/>
    <property type="match status" value="1"/>
</dbReference>
<dbReference type="PANTHER" id="PTHR30349:SF82">
    <property type="entry name" value="INTEGRASE_RECOMBINASE YOEC-RELATED"/>
    <property type="match status" value="1"/>
</dbReference>
<dbReference type="InterPro" id="IPR050090">
    <property type="entry name" value="Tyrosine_recombinase_XerCD"/>
</dbReference>
<sequence length="193" mass="22613">MELIYMNIVEPIRDIQMIKQMKESLNYYGTKRDVFLFVLGINCGLRVSDMLILKKGDIKDYQIRIKESKTKKHKVIPLHHIKNEIDEYIQFLEDDDFLFKSNRKDKHGNQKAINRIRAYKILNEAAKNIGLENIGTHSMRKTFGYHYYKSTNDVALLMDIFNHSSQSVTLRYIGINQDIMNASISNAMKGLYD</sequence>
<accession>A0A499S2H5</accession>
<dbReference type="PROSITE" id="PS51898">
    <property type="entry name" value="TYR_RECOMBINASE"/>
    <property type="match status" value="1"/>
</dbReference>
<dbReference type="PANTHER" id="PTHR30349">
    <property type="entry name" value="PHAGE INTEGRASE-RELATED"/>
    <property type="match status" value="1"/>
</dbReference>
<organism evidence="3">
    <name type="scientific">Staphylococcus aureus</name>
    <dbReference type="NCBI Taxonomy" id="1280"/>
    <lineage>
        <taxon>Bacteria</taxon>
        <taxon>Bacillati</taxon>
        <taxon>Bacillota</taxon>
        <taxon>Bacilli</taxon>
        <taxon>Bacillales</taxon>
        <taxon>Staphylococcaceae</taxon>
        <taxon>Staphylococcus</taxon>
    </lineage>
</organism>
<dbReference type="InterPro" id="IPR013762">
    <property type="entry name" value="Integrase-like_cat_sf"/>
</dbReference>
<dbReference type="InterPro" id="IPR011010">
    <property type="entry name" value="DNA_brk_join_enz"/>
</dbReference>
<dbReference type="EMBL" id="MH785258">
    <property type="protein sequence ID" value="AYK28266.1"/>
    <property type="molecule type" value="Genomic_DNA"/>
</dbReference>
<dbReference type="AlphaFoldDB" id="A0A499S2H5"/>
<gene>
    <name evidence="3" type="ORF">D0Y80_m00065</name>
</gene>
<keyword evidence="1" id="KW-0233">DNA recombination</keyword>
<dbReference type="GO" id="GO:0006310">
    <property type="term" value="P:DNA recombination"/>
    <property type="evidence" value="ECO:0007669"/>
    <property type="project" value="UniProtKB-KW"/>
</dbReference>
<dbReference type="GO" id="GO:0003677">
    <property type="term" value="F:DNA binding"/>
    <property type="evidence" value="ECO:0007669"/>
    <property type="project" value="InterPro"/>
</dbReference>
<dbReference type="Gene3D" id="1.10.443.10">
    <property type="entry name" value="Intergrase catalytic core"/>
    <property type="match status" value="1"/>
</dbReference>
<dbReference type="InterPro" id="IPR002104">
    <property type="entry name" value="Integrase_catalytic"/>
</dbReference>
<reference evidence="3" key="1">
    <citation type="journal article" date="2019" name="Front. Microbiol.">
        <title>Prevalence of Antibiotic and Heavy Metal Resistance Determinants and Virulence-Related Genetic Elements in Plasmids of Staphylococcus aureus.</title>
        <authorList>
            <person name="Bukowski M."/>
            <person name="Piwowarczyk R."/>
            <person name="Madry A."/>
            <person name="Zagorski-Przybylo R."/>
            <person name="Hydzik M."/>
            <person name="Wladyka B."/>
        </authorList>
    </citation>
    <scope>NUCLEOTIDE SEQUENCE</scope>
    <source>
        <strain evidence="3">Ph1</strain>
        <plasmid evidence="3">pPH1-2</plasmid>
    </source>
</reference>
<evidence type="ECO:0000313" key="3">
    <source>
        <dbReference type="EMBL" id="AYK28266.1"/>
    </source>
</evidence>
<dbReference type="SUPFAM" id="SSF56349">
    <property type="entry name" value="DNA breaking-rejoining enzymes"/>
    <property type="match status" value="1"/>
</dbReference>
<name>A0A499S2H5_STAAU</name>